<feature type="compositionally biased region" description="Basic and acidic residues" evidence="2">
    <location>
        <begin position="235"/>
        <end position="251"/>
    </location>
</feature>
<keyword evidence="5" id="KW-1185">Reference proteome</keyword>
<evidence type="ECO:0000313" key="4">
    <source>
        <dbReference type="EMBL" id="WWX23158.1"/>
    </source>
</evidence>
<dbReference type="Proteomes" id="UP001385389">
    <property type="component" value="Chromosome"/>
</dbReference>
<evidence type="ECO:0000313" key="5">
    <source>
        <dbReference type="Proteomes" id="UP001385389"/>
    </source>
</evidence>
<dbReference type="Pfam" id="PF25023">
    <property type="entry name" value="TEN_YD-shell"/>
    <property type="match status" value="1"/>
</dbReference>
<dbReference type="InterPro" id="IPR056823">
    <property type="entry name" value="TEN-like_YD-shell"/>
</dbReference>
<keyword evidence="1" id="KW-0677">Repeat</keyword>
<name>A0ABZ2IYQ5_9BACT</name>
<dbReference type="EMBL" id="CP146609">
    <property type="protein sequence ID" value="WWX23158.1"/>
    <property type="molecule type" value="Genomic_DNA"/>
</dbReference>
<sequence>MRSHKFAEGTQKALKGSPEGKLSRKFPLWPPEACFATAGANYRDYQYTPDNRLMRAGGGQYSHDERGFRSIWSDKGVYTLYEYSPDYRLLKAEEEDRDKAFTFTHDEDGRRVAKYLNGQLVEAYQWLDFVRLTAFYDGQHQYEFAYRNGERTSFAMRRDDGTVAGLFYDQVGSLRVVADMDDNVIKEILYDPFGGIIEDTNPALRLPFGIAGGLHDREPRFHPLRLAGPRRGERHGRPESPRRQDRPMDRRRSPRTISRRAEHGFYYEKAPCGVCGGGLCSLVGRAISRTLR</sequence>
<proteinExistence type="predicted"/>
<accession>A0ABZ2IYQ5</accession>
<evidence type="ECO:0000259" key="3">
    <source>
        <dbReference type="Pfam" id="PF25023"/>
    </source>
</evidence>
<feature type="domain" description="Teneurin-like YD-shell" evidence="3">
    <location>
        <begin position="42"/>
        <end position="217"/>
    </location>
</feature>
<dbReference type="Gene3D" id="2.180.10.10">
    <property type="entry name" value="RHS repeat-associated core"/>
    <property type="match status" value="1"/>
</dbReference>
<protein>
    <recommendedName>
        <fullName evidence="3">Teneurin-like YD-shell domain-containing protein</fullName>
    </recommendedName>
</protein>
<feature type="region of interest" description="Disordered" evidence="2">
    <location>
        <begin position="1"/>
        <end position="22"/>
    </location>
</feature>
<dbReference type="RefSeq" id="WP_338668872.1">
    <property type="nucleotide sequence ID" value="NZ_CP146609.1"/>
</dbReference>
<organism evidence="4 5">
    <name type="scientific">Pseudodesulfovibrio methanolicus</name>
    <dbReference type="NCBI Taxonomy" id="3126690"/>
    <lineage>
        <taxon>Bacteria</taxon>
        <taxon>Pseudomonadati</taxon>
        <taxon>Thermodesulfobacteriota</taxon>
        <taxon>Desulfovibrionia</taxon>
        <taxon>Desulfovibrionales</taxon>
        <taxon>Desulfovibrionaceae</taxon>
    </lineage>
</organism>
<evidence type="ECO:0000256" key="2">
    <source>
        <dbReference type="SAM" id="MobiDB-lite"/>
    </source>
</evidence>
<feature type="region of interest" description="Disordered" evidence="2">
    <location>
        <begin position="222"/>
        <end position="257"/>
    </location>
</feature>
<reference evidence="4 5" key="1">
    <citation type="submission" date="2024-03" db="EMBL/GenBank/DDBJ databases">
        <title>Phenotype and Genome Characterization of a Sulfate-Reducing Bacterium Pseudodesulfovibrio sp. strain 5S69, isolated from Petroleum Reservoir in Tatarstan (Russia).</title>
        <authorList>
            <person name="Bidzhieva S.K."/>
            <person name="Kadnikov V."/>
            <person name="Tourova T.P."/>
            <person name="Samigullina S.R."/>
            <person name="Sokolova D.S."/>
            <person name="Poltaraus A.B."/>
            <person name="Avtukh A.N."/>
            <person name="Tereshina V.M."/>
            <person name="Mardanov A.V."/>
            <person name="Nazina T.N."/>
        </authorList>
    </citation>
    <scope>NUCLEOTIDE SEQUENCE [LARGE SCALE GENOMIC DNA]</scope>
    <source>
        <strain evidence="4 5">5S69</strain>
    </source>
</reference>
<evidence type="ECO:0000256" key="1">
    <source>
        <dbReference type="ARBA" id="ARBA00022737"/>
    </source>
</evidence>
<gene>
    <name evidence="4" type="ORF">V8V93_02900</name>
</gene>